<comment type="caution">
    <text evidence="2">The sequence shown here is derived from an EMBL/GenBank/DDBJ whole genome shotgun (WGS) entry which is preliminary data.</text>
</comment>
<protein>
    <submittedName>
        <fullName evidence="2">Uncharacterized protein</fullName>
    </submittedName>
</protein>
<sequence length="75" mass="8284">MKLGEIIGESWGAYKRNLIAFALPFLILLIATAVVYNLMASPSITSYPEERTHIIAGENLSPPDAIDANDENFFE</sequence>
<keyword evidence="1" id="KW-0812">Transmembrane</keyword>
<feature type="non-terminal residue" evidence="2">
    <location>
        <position position="75"/>
    </location>
</feature>
<reference evidence="2" key="1">
    <citation type="journal article" date="2014" name="Front. Microbiol.">
        <title>High frequency of phylogenetically diverse reductive dehalogenase-homologous genes in deep subseafloor sedimentary metagenomes.</title>
        <authorList>
            <person name="Kawai M."/>
            <person name="Futagami T."/>
            <person name="Toyoda A."/>
            <person name="Takaki Y."/>
            <person name="Nishi S."/>
            <person name="Hori S."/>
            <person name="Arai W."/>
            <person name="Tsubouchi T."/>
            <person name="Morono Y."/>
            <person name="Uchiyama I."/>
            <person name="Ito T."/>
            <person name="Fujiyama A."/>
            <person name="Inagaki F."/>
            <person name="Takami H."/>
        </authorList>
    </citation>
    <scope>NUCLEOTIDE SEQUENCE</scope>
    <source>
        <strain evidence="2">Expedition CK06-06</strain>
    </source>
</reference>
<proteinExistence type="predicted"/>
<gene>
    <name evidence="2" type="ORF">S06H3_23266</name>
</gene>
<dbReference type="EMBL" id="BARV01012612">
    <property type="protein sequence ID" value="GAI05764.1"/>
    <property type="molecule type" value="Genomic_DNA"/>
</dbReference>
<name>X1MHB3_9ZZZZ</name>
<dbReference type="AlphaFoldDB" id="X1MHB3"/>
<feature type="transmembrane region" description="Helical" evidence="1">
    <location>
        <begin position="18"/>
        <end position="39"/>
    </location>
</feature>
<evidence type="ECO:0000256" key="1">
    <source>
        <dbReference type="SAM" id="Phobius"/>
    </source>
</evidence>
<accession>X1MHB3</accession>
<evidence type="ECO:0000313" key="2">
    <source>
        <dbReference type="EMBL" id="GAI05764.1"/>
    </source>
</evidence>
<keyword evidence="1" id="KW-1133">Transmembrane helix</keyword>
<keyword evidence="1" id="KW-0472">Membrane</keyword>
<organism evidence="2">
    <name type="scientific">marine sediment metagenome</name>
    <dbReference type="NCBI Taxonomy" id="412755"/>
    <lineage>
        <taxon>unclassified sequences</taxon>
        <taxon>metagenomes</taxon>
        <taxon>ecological metagenomes</taxon>
    </lineage>
</organism>